<evidence type="ECO:0000256" key="6">
    <source>
        <dbReference type="SAM" id="MobiDB-lite"/>
    </source>
</evidence>
<keyword evidence="8" id="KW-1185">Reference proteome</keyword>
<evidence type="ECO:0000256" key="1">
    <source>
        <dbReference type="ARBA" id="ARBA00004496"/>
    </source>
</evidence>
<dbReference type="InterPro" id="IPR036322">
    <property type="entry name" value="WD40_repeat_dom_sf"/>
</dbReference>
<proteinExistence type="predicted"/>
<comment type="subcellular location">
    <subcellularLocation>
        <location evidence="1">Cytoplasm</location>
    </subcellularLocation>
</comment>
<evidence type="ECO:0000313" key="8">
    <source>
        <dbReference type="Proteomes" id="UP001107558"/>
    </source>
</evidence>
<evidence type="ECO:0000256" key="5">
    <source>
        <dbReference type="SAM" id="Coils"/>
    </source>
</evidence>
<evidence type="ECO:0000256" key="4">
    <source>
        <dbReference type="ARBA" id="ARBA00022737"/>
    </source>
</evidence>
<evidence type="ECO:0008006" key="9">
    <source>
        <dbReference type="Google" id="ProtNLM"/>
    </source>
</evidence>
<dbReference type="Proteomes" id="UP001107558">
    <property type="component" value="Chromosome 1"/>
</dbReference>
<dbReference type="InterPro" id="IPR050687">
    <property type="entry name" value="Dynein_IC"/>
</dbReference>
<dbReference type="SUPFAM" id="SSF50978">
    <property type="entry name" value="WD40 repeat-like"/>
    <property type="match status" value="1"/>
</dbReference>
<dbReference type="GO" id="GO:0036156">
    <property type="term" value="C:inner dynein arm"/>
    <property type="evidence" value="ECO:0007669"/>
    <property type="project" value="TreeGrafter"/>
</dbReference>
<evidence type="ECO:0000256" key="2">
    <source>
        <dbReference type="ARBA" id="ARBA00022490"/>
    </source>
</evidence>
<keyword evidence="5" id="KW-0175">Coiled coil</keyword>
<organism evidence="7 8">
    <name type="scientific">Polypedilum vanderplanki</name>
    <name type="common">Sleeping chironomid midge</name>
    <dbReference type="NCBI Taxonomy" id="319348"/>
    <lineage>
        <taxon>Eukaryota</taxon>
        <taxon>Metazoa</taxon>
        <taxon>Ecdysozoa</taxon>
        <taxon>Arthropoda</taxon>
        <taxon>Hexapoda</taxon>
        <taxon>Insecta</taxon>
        <taxon>Pterygota</taxon>
        <taxon>Neoptera</taxon>
        <taxon>Endopterygota</taxon>
        <taxon>Diptera</taxon>
        <taxon>Nematocera</taxon>
        <taxon>Chironomoidea</taxon>
        <taxon>Chironomidae</taxon>
        <taxon>Chironominae</taxon>
        <taxon>Polypedilum</taxon>
        <taxon>Polypedilum</taxon>
    </lineage>
</organism>
<keyword evidence="3" id="KW-0853">WD repeat</keyword>
<accession>A0A9J6CIE8</accession>
<dbReference type="InterPro" id="IPR015943">
    <property type="entry name" value="WD40/YVTN_repeat-like_dom_sf"/>
</dbReference>
<dbReference type="PANTHER" id="PTHR12442">
    <property type="entry name" value="DYNEIN INTERMEDIATE CHAIN"/>
    <property type="match status" value="1"/>
</dbReference>
<dbReference type="GO" id="GO:0060294">
    <property type="term" value="P:cilium movement involved in cell motility"/>
    <property type="evidence" value="ECO:0007669"/>
    <property type="project" value="TreeGrafter"/>
</dbReference>
<dbReference type="GO" id="GO:0045504">
    <property type="term" value="F:dynein heavy chain binding"/>
    <property type="evidence" value="ECO:0007669"/>
    <property type="project" value="TreeGrafter"/>
</dbReference>
<comment type="caution">
    <text evidence="7">The sequence shown here is derived from an EMBL/GenBank/DDBJ whole genome shotgun (WGS) entry which is preliminary data.</text>
</comment>
<evidence type="ECO:0000313" key="7">
    <source>
        <dbReference type="EMBL" id="KAG5681639.1"/>
    </source>
</evidence>
<protein>
    <recommendedName>
        <fullName evidence="9">WD repeat-containing protein 63</fullName>
    </recommendedName>
</protein>
<name>A0A9J6CIE8_POLVA</name>
<dbReference type="EMBL" id="JADBJN010000001">
    <property type="protein sequence ID" value="KAG5681639.1"/>
    <property type="molecule type" value="Genomic_DNA"/>
</dbReference>
<dbReference type="Gene3D" id="2.130.10.10">
    <property type="entry name" value="YVTN repeat-like/Quinoprotein amine dehydrogenase"/>
    <property type="match status" value="1"/>
</dbReference>
<sequence>MNKGKVLTNTPAPSTPAPQIDQNDNALTESDKECSDEEDFELLIGFHPEYAKTRLFSMPNSITLSIDVEQQRELFIEVGVNLSTENPWKQISKQFLDDHLSTDTYDMQVLKEKLNEIDNDSMLLIGYVPHLSDEKNDSFIIFLDEATCKEASEVIKRLEACERRKIKKSIIKHPRPYKSMGSETTVDSYVSVKRTNVVDVELQSVYPMRYTNAKFEHRYADDIRDGYAELLPDKRIAFDNVYRKMIDRAIQSGAHKITEEQQTDPTFPTNAWSQYLYELEEHEVKDVETETVASIEEKKEDDMPLMLTRRKKSKEEAPVVEVKQEFEPTVSKQVEDLLQILEFNRIDMYRDDYKFIGNEEVPKYQTPYLEEICCFANVSKCKGKHVVSMDWHPELSGICVVAYGFNFRSKNIHDEENFDAVKQTIIESNSILIWSFDDPLYPKLELDSIREISCLSFCPYDPNIIVGGTINGQLVIWDISNRLEKVNSNSDAMLSPEQQKHRNEIRDYLKWSKIDDSNKIVAPALLSAIDRSHENSVVSIKWLARNYQCTSRGVLKEDRQKGTLYRQFATTSLDGKIFFWDLDWSPSEEGGTKLVVQESKVQFPDELKDEMSPLKAFDKIFTPHYSLTFTRPITSFTFNEGEFHYEPITKLTKFNLSTCVRYKIISIRKESFNPKMVLGSSAGELLSCSWDGHDFSQGATLDPKIMIHESFANIHDGSITHVERNEFMNEAFISIGGRIFALWHDEYRERPIFWRRCKTLLTGVQWSKDRPSVFFLIYENGSLEIWDLTSRIDKPSLSESLGGNILTYISQHKLPLARRVLAIADFNSNLRIFMVPYAFVSPKDNEKENFIQFINDEVQRKRDQDQWKEVWYQTNKDIVDAKKDVEQQIMDEQERKERQKKEIEEKRAQLAEAEAKKLAKRNAKKSKHDLHERMEKKWNDQNYKRLLKIMMERKKVDRDLIEKQTKILKDRMRYSEEKKLAIKQNLAKIEEDISSVRSRLIPIEEYQATREELVSETIDLMLSKTLDYQEIENNALKEMEIQPEMDYMKISEILKRCKLNRDILNQSMGMQPKFAKFRQDRHSKMSRYSSMSQLGGVRTSEIHLSAEPKEDF</sequence>
<keyword evidence="4" id="KW-0677">Repeat</keyword>
<feature type="coiled-coil region" evidence="5">
    <location>
        <begin position="875"/>
        <end position="923"/>
    </location>
</feature>
<keyword evidence="2" id="KW-0963">Cytoplasm</keyword>
<feature type="region of interest" description="Disordered" evidence="6">
    <location>
        <begin position="1"/>
        <end position="24"/>
    </location>
</feature>
<dbReference type="PANTHER" id="PTHR12442:SF5">
    <property type="entry name" value="DYNEIN AXONEMAL INTERMEDIATE CHAIN 3"/>
    <property type="match status" value="1"/>
</dbReference>
<dbReference type="OrthoDB" id="6619788at2759"/>
<dbReference type="GO" id="GO:0045503">
    <property type="term" value="F:dynein light chain binding"/>
    <property type="evidence" value="ECO:0007669"/>
    <property type="project" value="TreeGrafter"/>
</dbReference>
<dbReference type="GO" id="GO:0036159">
    <property type="term" value="P:inner dynein arm assembly"/>
    <property type="evidence" value="ECO:0007669"/>
    <property type="project" value="TreeGrafter"/>
</dbReference>
<gene>
    <name evidence="7" type="ORF">PVAND_011054</name>
</gene>
<dbReference type="InterPro" id="IPR001680">
    <property type="entry name" value="WD40_rpt"/>
</dbReference>
<dbReference type="SMART" id="SM00320">
    <property type="entry name" value="WD40"/>
    <property type="match status" value="3"/>
</dbReference>
<dbReference type="AlphaFoldDB" id="A0A9J6CIE8"/>
<reference evidence="7" key="1">
    <citation type="submission" date="2021-03" db="EMBL/GenBank/DDBJ databases">
        <title>Chromosome level genome of the anhydrobiotic midge Polypedilum vanderplanki.</title>
        <authorList>
            <person name="Yoshida Y."/>
            <person name="Kikawada T."/>
            <person name="Gusev O."/>
        </authorList>
    </citation>
    <scope>NUCLEOTIDE SEQUENCE</scope>
    <source>
        <strain evidence="7">NIAS01</strain>
        <tissue evidence="7">Whole body or cell culture</tissue>
    </source>
</reference>
<evidence type="ECO:0000256" key="3">
    <source>
        <dbReference type="ARBA" id="ARBA00022574"/>
    </source>
</evidence>